<sequence length="942" mass="106303">MNFSEEWKSLWSISSVFSPPLLLSGPSAEPLGPLFFTPSPKTLNLLFSSPSLCPSIPPAIPLQTSLRAASLSSKDTKIPDSVRTSIAADFGRQSDDVPPIAGNNLQMLRCQNGEFLFLFPTGENSDRVGSVVLSVTESSWEVRTDKSGNIFMSTDGLIHRILKMFVTSINARCSNSSSLTGNSVSIGFLVACTLYSVHWFRVDINNVGSNLGRPDLIHLGMKKFSRYVAHACWSSHLSEECVVLLESGELFLFSLGSFSNASAFPVKMRGSRVGVSWKDLDIDLDSLEKGEWLCCEFGWHPRILIVTNTSAVFLVDLRFEESNVSILAKIEMFQPSMGVDRFLAFCRAGSDGFYFAVTTEYWLLLFDIRKPLMPVLQWAHGLDSPRYINVFRLSELRSAPKEDKYKWASESGSVILVGSFWDCEFSLFCYGPSLPTPDETVASKISKFTNTLYAWELPSELSLSGRKCYHGDCLLRENFSKATLPVWVDWRQKKAIVLGFCILSKDLSSLASETGTLDGFTLIRLMSSGKLESQTYHASWDLANNKQGGEVNETTSLLVEDPLLYTLGDQKYKFPRRFKHLKFDYLLGYLNGYLTKLMESNMQNTQMDLTETSPYTQDWCELIRDKLKASGIIQMGSSPVLTDVLNDIRLPASAYEIASRRMWAGLPMNVLQLAFSNYPELLEVLLDQKKVSLEFLDVPSLPQWPPFFLRKPSSQSNKWSFKLQSDDALVGPVLPLPVLLSLCEINKSQRSSAMDEGDSFSAEAELTHQCNEVIKVVNEMTLPRSSSEFSDSYVVSLADHRDERWSSSEEQQEPKPFFTYKPQAFSDKRPTINSTQDETIFEDKRFETFVCKRPEREFAPNPHKDSKMQPKLVPNSNKELVGLEFFDELCPVNLQFDSSSLSFGPKELKGYKLLKRQFAKWQEGFKPYQDFCTLSKIRKQAP</sequence>
<evidence type="ECO:0000313" key="3">
    <source>
        <dbReference type="RefSeq" id="XP_010261425.1"/>
    </source>
</evidence>
<dbReference type="AlphaFoldDB" id="A0A1U8A8I1"/>
<dbReference type="OrthoDB" id="2382881at2759"/>
<reference evidence="2 3" key="1">
    <citation type="submission" date="2025-04" db="UniProtKB">
        <authorList>
            <consortium name="RefSeq"/>
        </authorList>
    </citation>
    <scope>IDENTIFICATION</scope>
</reference>
<dbReference type="GO" id="GO:0001650">
    <property type="term" value="C:fibrillar center"/>
    <property type="evidence" value="ECO:0000318"/>
    <property type="project" value="GO_Central"/>
</dbReference>
<dbReference type="eggNOG" id="ENOG502QW2G">
    <property type="taxonomic scope" value="Eukaryota"/>
</dbReference>
<dbReference type="KEGG" id="nnu:104600263"/>
<dbReference type="OMA" id="WYASREL"/>
<evidence type="ECO:0000313" key="2">
    <source>
        <dbReference type="RefSeq" id="XP_010261424.1"/>
    </source>
</evidence>
<dbReference type="GeneID" id="104600263"/>
<name>A0A1U8A8I1_NELNU</name>
<accession>A0A1U8A8I1</accession>
<organism evidence="1 2">
    <name type="scientific">Nelumbo nucifera</name>
    <name type="common">Sacred lotus</name>
    <dbReference type="NCBI Taxonomy" id="4432"/>
    <lineage>
        <taxon>Eukaryota</taxon>
        <taxon>Viridiplantae</taxon>
        <taxon>Streptophyta</taxon>
        <taxon>Embryophyta</taxon>
        <taxon>Tracheophyta</taxon>
        <taxon>Spermatophyta</taxon>
        <taxon>Magnoliopsida</taxon>
        <taxon>Proteales</taxon>
        <taxon>Nelumbonaceae</taxon>
        <taxon>Nelumbo</taxon>
    </lineage>
</organism>
<evidence type="ECO:0000313" key="1">
    <source>
        <dbReference type="Proteomes" id="UP000189703"/>
    </source>
</evidence>
<gene>
    <name evidence="2 3" type="primary">LOC104600263</name>
</gene>
<dbReference type="GO" id="GO:0001164">
    <property type="term" value="F:RNA polymerase I core promoter sequence-specific DNA binding"/>
    <property type="evidence" value="ECO:0000318"/>
    <property type="project" value="GO_Central"/>
</dbReference>
<protein>
    <submittedName>
        <fullName evidence="2 3">Uncharacterized protein LOC104600263</fullName>
    </submittedName>
</protein>
<dbReference type="Proteomes" id="UP000189703">
    <property type="component" value="Unplaced"/>
</dbReference>
<keyword evidence="1" id="KW-1185">Reference proteome</keyword>
<dbReference type="PANTHER" id="PTHR15319:SF1">
    <property type="entry name" value="TATA BOX-BINDING PROTEIN-ASSOCIATED FACTOR RNA POLYMERASE I SUBUNIT C"/>
    <property type="match status" value="1"/>
</dbReference>
<dbReference type="RefSeq" id="XP_010261424.1">
    <property type="nucleotide sequence ID" value="XM_010263122.2"/>
</dbReference>
<dbReference type="InterPro" id="IPR038801">
    <property type="entry name" value="TAF1C"/>
</dbReference>
<dbReference type="RefSeq" id="XP_010261425.1">
    <property type="nucleotide sequence ID" value="XM_010263123.2"/>
</dbReference>
<dbReference type="STRING" id="4432.A0A1U8A8I1"/>
<dbReference type="PANTHER" id="PTHR15319">
    <property type="entry name" value="TATA BOX-BINDING PROTEIN ASSOCIATED FACTOR RNA POLYMERASE I SUBUNIT C"/>
    <property type="match status" value="1"/>
</dbReference>
<proteinExistence type="predicted"/>